<feature type="transmembrane region" description="Helical" evidence="1">
    <location>
        <begin position="50"/>
        <end position="71"/>
    </location>
</feature>
<evidence type="ECO:0008006" key="3">
    <source>
        <dbReference type="Google" id="ProtNLM"/>
    </source>
</evidence>
<keyword evidence="1" id="KW-0812">Transmembrane</keyword>
<dbReference type="EMBL" id="KT006937">
    <property type="protein sequence ID" value="AKQ00785.1"/>
    <property type="molecule type" value="Genomic_DNA"/>
</dbReference>
<feature type="transmembrane region" description="Helical" evidence="1">
    <location>
        <begin position="12"/>
        <end position="30"/>
    </location>
</feature>
<organism evidence="2">
    <name type="scientific">uncultured gamma proteobacterium Rifle_16ft_4_minimus_1061</name>
    <dbReference type="NCBI Taxonomy" id="1665198"/>
    <lineage>
        <taxon>Bacteria</taxon>
        <taxon>Pseudomonadati</taxon>
        <taxon>Pseudomonadota</taxon>
        <taxon>Gammaproteobacteria</taxon>
        <taxon>environmental samples</taxon>
    </lineage>
</organism>
<proteinExistence type="predicted"/>
<feature type="transmembrane region" description="Helical" evidence="1">
    <location>
        <begin position="135"/>
        <end position="154"/>
    </location>
</feature>
<sequence>MRRGEPRGLARWWPLALPLAYALHLAEEWYGGEGLVAWTERVLGTELTPLRFVILNAVAWPLFAALTVLAIRFTAYAWLLVTFATIVVVNALLHALGTLAVGVYSPGLVTGLLLYVPVGGLVLVTGRHKLPPRRFGGALLLGVAIHVAVAFIAFA</sequence>
<name>A0A0H4T298_9GAMM</name>
<feature type="transmembrane region" description="Helical" evidence="1">
    <location>
        <begin position="78"/>
        <end position="97"/>
    </location>
</feature>
<accession>A0A0H4T298</accession>
<keyword evidence="1" id="KW-0472">Membrane</keyword>
<feature type="transmembrane region" description="Helical" evidence="1">
    <location>
        <begin position="103"/>
        <end position="123"/>
    </location>
</feature>
<dbReference type="AlphaFoldDB" id="A0A0H4T298"/>
<dbReference type="Pfam" id="PF13787">
    <property type="entry name" value="HXXEE"/>
    <property type="match status" value="1"/>
</dbReference>
<protein>
    <recommendedName>
        <fullName evidence="3">HXXEE domain-containing protein</fullName>
    </recommendedName>
</protein>
<evidence type="ECO:0000256" key="1">
    <source>
        <dbReference type="SAM" id="Phobius"/>
    </source>
</evidence>
<dbReference type="InterPro" id="IPR025671">
    <property type="entry name" value="HXXEE"/>
</dbReference>
<evidence type="ECO:0000313" key="2">
    <source>
        <dbReference type="EMBL" id="AKQ00785.1"/>
    </source>
</evidence>
<reference evidence="2" key="1">
    <citation type="journal article" date="2015" name="ISME J.">
        <title>Aquifer environment selects for microbial species cohorts in sediment and groundwater.</title>
        <authorList>
            <person name="Hug L.A."/>
            <person name="Thomas B.C."/>
            <person name="Brown C.T."/>
            <person name="Frischkorn K.R."/>
            <person name="Williams K.H."/>
            <person name="Tringe S.G."/>
            <person name="Banfield J.F."/>
        </authorList>
    </citation>
    <scope>NUCLEOTIDE SEQUENCE</scope>
</reference>
<keyword evidence="1" id="KW-1133">Transmembrane helix</keyword>